<dbReference type="InterPro" id="IPR036872">
    <property type="entry name" value="CH_dom_sf"/>
</dbReference>
<reference evidence="3 4" key="1">
    <citation type="submission" date="2021-04" db="EMBL/GenBank/DDBJ databases">
        <authorList>
            <person name="De Guttry C."/>
            <person name="Zahm M."/>
            <person name="Klopp C."/>
            <person name="Cabau C."/>
            <person name="Louis A."/>
            <person name="Berthelot C."/>
            <person name="Parey E."/>
            <person name="Roest Crollius H."/>
            <person name="Montfort J."/>
            <person name="Robinson-Rechavi M."/>
            <person name="Bucao C."/>
            <person name="Bouchez O."/>
            <person name="Gislard M."/>
            <person name="Lluch J."/>
            <person name="Milhes M."/>
            <person name="Lampietro C."/>
            <person name="Lopez Roques C."/>
            <person name="Donnadieu C."/>
            <person name="Braasch I."/>
            <person name="Desvignes T."/>
            <person name="Postlethwait J."/>
            <person name="Bobe J."/>
            <person name="Wedekind C."/>
            <person name="Guiguen Y."/>
        </authorList>
    </citation>
    <scope>NUCLEOTIDE SEQUENCE [LARGE SCALE GENOMIC DNA]</scope>
    <source>
        <strain evidence="3">Cs_M1</strain>
        <tissue evidence="3">Blood</tissue>
    </source>
</reference>
<evidence type="ECO:0000259" key="2">
    <source>
        <dbReference type="PROSITE" id="PS50021"/>
    </source>
</evidence>
<dbReference type="AlphaFoldDB" id="A0AAN8Q8L3"/>
<evidence type="ECO:0000313" key="3">
    <source>
        <dbReference type="EMBL" id="KAK6295429.1"/>
    </source>
</evidence>
<feature type="region of interest" description="Disordered" evidence="1">
    <location>
        <begin position="23"/>
        <end position="43"/>
    </location>
</feature>
<gene>
    <name evidence="3" type="ORF">J4Q44_G00346550</name>
</gene>
<organism evidence="3 4">
    <name type="scientific">Coregonus suidteri</name>
    <dbReference type="NCBI Taxonomy" id="861788"/>
    <lineage>
        <taxon>Eukaryota</taxon>
        <taxon>Metazoa</taxon>
        <taxon>Chordata</taxon>
        <taxon>Craniata</taxon>
        <taxon>Vertebrata</taxon>
        <taxon>Euteleostomi</taxon>
        <taxon>Actinopterygii</taxon>
        <taxon>Neopterygii</taxon>
        <taxon>Teleostei</taxon>
        <taxon>Protacanthopterygii</taxon>
        <taxon>Salmoniformes</taxon>
        <taxon>Salmonidae</taxon>
        <taxon>Coregoninae</taxon>
        <taxon>Coregonus</taxon>
    </lineage>
</organism>
<dbReference type="EMBL" id="JAGTTL010000034">
    <property type="protein sequence ID" value="KAK6295429.1"/>
    <property type="molecule type" value="Genomic_DNA"/>
</dbReference>
<comment type="caution">
    <text evidence="3">The sequence shown here is derived from an EMBL/GenBank/DDBJ whole genome shotgun (WGS) entry which is preliminary data.</text>
</comment>
<accession>A0AAN8Q8L3</accession>
<dbReference type="Gene3D" id="1.10.418.10">
    <property type="entry name" value="Calponin-like domain"/>
    <property type="match status" value="1"/>
</dbReference>
<sequence length="145" mass="16089">MSDTLSREPRENVEEAFRIAHHGLGIPPLLEPDDDDTHSTPDEQSIITYVSQFLEHYPGLDEDSASDFDMSSILFRDNTNQPAPETFTPAEITVPNPDQTSASTPPPEAKTWALSLGQERIREQPSKGIVAAALFCKQWQSPGIR</sequence>
<evidence type="ECO:0000313" key="4">
    <source>
        <dbReference type="Proteomes" id="UP001356427"/>
    </source>
</evidence>
<dbReference type="Proteomes" id="UP001356427">
    <property type="component" value="Unassembled WGS sequence"/>
</dbReference>
<proteinExistence type="predicted"/>
<keyword evidence="4" id="KW-1185">Reference proteome</keyword>
<dbReference type="PANTHER" id="PTHR23167">
    <property type="entry name" value="CALPONIN HOMOLOGY DOMAIN-CONTAINING PROTEIN DDB_G0272472-RELATED"/>
    <property type="match status" value="1"/>
</dbReference>
<dbReference type="SUPFAM" id="SSF47576">
    <property type="entry name" value="Calponin-homology domain, CH-domain"/>
    <property type="match status" value="1"/>
</dbReference>
<feature type="domain" description="Calponin-homology (CH)" evidence="2">
    <location>
        <begin position="1"/>
        <end position="58"/>
    </location>
</feature>
<evidence type="ECO:0000256" key="1">
    <source>
        <dbReference type="SAM" id="MobiDB-lite"/>
    </source>
</evidence>
<protein>
    <recommendedName>
        <fullName evidence="2">Calponin-homology (CH) domain-containing protein</fullName>
    </recommendedName>
</protein>
<dbReference type="PROSITE" id="PS50021">
    <property type="entry name" value="CH"/>
    <property type="match status" value="1"/>
</dbReference>
<feature type="region of interest" description="Disordered" evidence="1">
    <location>
        <begin position="76"/>
        <end position="109"/>
    </location>
</feature>
<dbReference type="InterPro" id="IPR050540">
    <property type="entry name" value="F-actin_Monoox_Mical"/>
</dbReference>
<dbReference type="PANTHER" id="PTHR23167:SF46">
    <property type="entry name" value="EPS15 HOMOLOGY DOMAIN CONTAINING PROTEIN-BINDING PROTEIN 1, ISOFORM F"/>
    <property type="match status" value="1"/>
</dbReference>
<name>A0AAN8Q8L3_9TELE</name>
<dbReference type="InterPro" id="IPR001715">
    <property type="entry name" value="CH_dom"/>
</dbReference>